<name>A0A182U0X6_9DIPT</name>
<reference evidence="1" key="2">
    <citation type="submission" date="2020-05" db="UniProtKB">
        <authorList>
            <consortium name="EnsemblMetazoa"/>
        </authorList>
    </citation>
    <scope>IDENTIFICATION</scope>
    <source>
        <strain evidence="1">CM1001059</strain>
    </source>
</reference>
<proteinExistence type="predicted"/>
<dbReference type="Proteomes" id="UP000075902">
    <property type="component" value="Unassembled WGS sequence"/>
</dbReference>
<accession>A0A182U0X6</accession>
<keyword evidence="2" id="KW-1185">Reference proteome</keyword>
<reference evidence="2" key="1">
    <citation type="submission" date="2014-01" db="EMBL/GenBank/DDBJ databases">
        <title>The Genome Sequence of Anopheles melas CM1001059_A (V2).</title>
        <authorList>
            <consortium name="The Broad Institute Genomics Platform"/>
            <person name="Neafsey D.E."/>
            <person name="Besansky N."/>
            <person name="Howell P."/>
            <person name="Walton C."/>
            <person name="Young S.K."/>
            <person name="Zeng Q."/>
            <person name="Gargeya S."/>
            <person name="Fitzgerald M."/>
            <person name="Haas B."/>
            <person name="Abouelleil A."/>
            <person name="Allen A.W."/>
            <person name="Alvarado L."/>
            <person name="Arachchi H.M."/>
            <person name="Berlin A.M."/>
            <person name="Chapman S.B."/>
            <person name="Gainer-Dewar J."/>
            <person name="Goldberg J."/>
            <person name="Griggs A."/>
            <person name="Gujja S."/>
            <person name="Hansen M."/>
            <person name="Howarth C."/>
            <person name="Imamovic A."/>
            <person name="Ireland A."/>
            <person name="Larimer J."/>
            <person name="McCowan C."/>
            <person name="Murphy C."/>
            <person name="Pearson M."/>
            <person name="Poon T.W."/>
            <person name="Priest M."/>
            <person name="Roberts A."/>
            <person name="Saif S."/>
            <person name="Shea T."/>
            <person name="Sisk P."/>
            <person name="Sykes S."/>
            <person name="Wortman J."/>
            <person name="Nusbaum C."/>
            <person name="Birren B."/>
        </authorList>
    </citation>
    <scope>NUCLEOTIDE SEQUENCE [LARGE SCALE GENOMIC DNA]</scope>
    <source>
        <strain evidence="2">CM1001059</strain>
    </source>
</reference>
<evidence type="ECO:0000313" key="1">
    <source>
        <dbReference type="EnsemblMetazoa" id="AMEC011904-PA"/>
    </source>
</evidence>
<dbReference type="AlphaFoldDB" id="A0A182U0X6"/>
<dbReference type="EnsemblMetazoa" id="AMEC011904-RA">
    <property type="protein sequence ID" value="AMEC011904-PA"/>
    <property type="gene ID" value="AMEC011904"/>
</dbReference>
<dbReference type="VEuPathDB" id="VectorBase:AMEC011904"/>
<protein>
    <submittedName>
        <fullName evidence="1">Uncharacterized protein</fullName>
    </submittedName>
</protein>
<organism evidence="1 2">
    <name type="scientific">Anopheles melas</name>
    <dbReference type="NCBI Taxonomy" id="34690"/>
    <lineage>
        <taxon>Eukaryota</taxon>
        <taxon>Metazoa</taxon>
        <taxon>Ecdysozoa</taxon>
        <taxon>Arthropoda</taxon>
        <taxon>Hexapoda</taxon>
        <taxon>Insecta</taxon>
        <taxon>Pterygota</taxon>
        <taxon>Neoptera</taxon>
        <taxon>Endopterygota</taxon>
        <taxon>Diptera</taxon>
        <taxon>Nematocera</taxon>
        <taxon>Culicoidea</taxon>
        <taxon>Culicidae</taxon>
        <taxon>Anophelinae</taxon>
        <taxon>Anopheles</taxon>
    </lineage>
</organism>
<sequence length="208" mass="22527">MASTLSVQSRRLYFCSSLRDWWIFPAVLSSSSRVLSTVALVATSMSSVAADFCVVSCSCFEIEIIRSVTLSCWNSRDELRCVLPVVGPPGPTFRCRTSLASGRSANSSSLFAFSISSIVLMLAFRNACSVLQGGRDWAMISLVVRLVPCQHVHPVDAPAQCGQLVPAGLVQRFQLAQRAAEVGDVLQEGMGRDTAIQFELATQVPQSY</sequence>
<evidence type="ECO:0000313" key="2">
    <source>
        <dbReference type="Proteomes" id="UP000075902"/>
    </source>
</evidence>